<accession>A0A7X1KBH0</accession>
<dbReference type="AlphaFoldDB" id="A0A7X1KBH0"/>
<evidence type="ECO:0000313" key="2">
    <source>
        <dbReference type="Proteomes" id="UP000520156"/>
    </source>
</evidence>
<dbReference type="RefSeq" id="WP_185682712.1">
    <property type="nucleotide sequence ID" value="NZ_JACLAU010000006.1"/>
</dbReference>
<dbReference type="InterPro" id="IPR024096">
    <property type="entry name" value="NO_sig/Golgi_transp_ligand-bd"/>
</dbReference>
<proteinExistence type="predicted"/>
<protein>
    <submittedName>
        <fullName evidence="1">Bacteriochlorophyll 4-vinyl reductase</fullName>
    </submittedName>
</protein>
<dbReference type="InterPro" id="IPR010249">
    <property type="entry name" value="BchJ"/>
</dbReference>
<dbReference type="SUPFAM" id="SSF111126">
    <property type="entry name" value="Ligand-binding domain in the NO signalling and Golgi transport"/>
    <property type="match status" value="1"/>
</dbReference>
<comment type="caution">
    <text evidence="1">The sequence shown here is derived from an EMBL/GenBank/DDBJ whole genome shotgun (WGS) entry which is preliminary data.</text>
</comment>
<dbReference type="GO" id="GO:0030494">
    <property type="term" value="P:bacteriochlorophyll biosynthetic process"/>
    <property type="evidence" value="ECO:0007669"/>
    <property type="project" value="InterPro"/>
</dbReference>
<evidence type="ECO:0000313" key="1">
    <source>
        <dbReference type="EMBL" id="MBC2651291.1"/>
    </source>
</evidence>
<name>A0A7X1KBH0_9SPHN</name>
<dbReference type="EMBL" id="JACLAU010000006">
    <property type="protein sequence ID" value="MBC2651291.1"/>
    <property type="molecule type" value="Genomic_DNA"/>
</dbReference>
<gene>
    <name evidence="1" type="primary">bchJ</name>
    <name evidence="1" type="ORF">H7F49_06215</name>
</gene>
<dbReference type="Proteomes" id="UP000520156">
    <property type="component" value="Unassembled WGS sequence"/>
</dbReference>
<dbReference type="NCBIfam" id="TIGR02019">
    <property type="entry name" value="BchJ"/>
    <property type="match status" value="1"/>
</dbReference>
<dbReference type="GO" id="GO:0015979">
    <property type="term" value="P:photosynthesis"/>
    <property type="evidence" value="ECO:0007669"/>
    <property type="project" value="InterPro"/>
</dbReference>
<sequence>MSPPAAALAAPAGPGKVGPNAIIQLAAVLREAHGAAAEAATLRAAGLACYLDRPPSRMTDEREAAALHRTVMDRYAADWEDLSWRAGERTADYLLAHRIPRAVQWLLRRLPAGWAARILVRAIARHAWTFAGSGTFSARVGPGRVRLEIAANPVAMPGCPWHCGVFTALFRRLVAARAVVRHERCVGWGDQACGFVVSWR</sequence>
<keyword evidence="2" id="KW-1185">Reference proteome</keyword>
<reference evidence="1 2" key="1">
    <citation type="submission" date="2020-08" db="EMBL/GenBank/DDBJ databases">
        <title>The genome sequence of Novosphingobium flavum 4Y4.</title>
        <authorList>
            <person name="Liu Y."/>
        </authorList>
    </citation>
    <scope>NUCLEOTIDE SEQUENCE [LARGE SCALE GENOMIC DNA]</scope>
    <source>
        <strain evidence="1 2">4Y4</strain>
    </source>
</reference>
<organism evidence="1 2">
    <name type="scientific">Novosphingobium aerophilum</name>
    <dbReference type="NCBI Taxonomy" id="2839843"/>
    <lineage>
        <taxon>Bacteria</taxon>
        <taxon>Pseudomonadati</taxon>
        <taxon>Pseudomonadota</taxon>
        <taxon>Alphaproteobacteria</taxon>
        <taxon>Sphingomonadales</taxon>
        <taxon>Sphingomonadaceae</taxon>
        <taxon>Novosphingobium</taxon>
    </lineage>
</organism>